<gene>
    <name evidence="1" type="ORF">SAMN04488130_11213</name>
</gene>
<dbReference type="Proteomes" id="UP000236737">
    <property type="component" value="Unassembled WGS sequence"/>
</dbReference>
<dbReference type="RefSeq" id="WP_104000582.1">
    <property type="nucleotide sequence ID" value="NZ_FNVP01000012.1"/>
</dbReference>
<dbReference type="EMBL" id="FNVP01000012">
    <property type="protein sequence ID" value="SEG39721.1"/>
    <property type="molecule type" value="Genomic_DNA"/>
</dbReference>
<reference evidence="2" key="1">
    <citation type="submission" date="2016-10" db="EMBL/GenBank/DDBJ databases">
        <authorList>
            <person name="Varghese N."/>
            <person name="Submissions S."/>
        </authorList>
    </citation>
    <scope>NUCLEOTIDE SEQUENCE [LARGE SCALE GENOMIC DNA]</scope>
    <source>
        <strain evidence="2">CGMCC 1.9230</strain>
    </source>
</reference>
<name>A0A1H5ZU44_9FLAO</name>
<accession>A0A1H5ZU44</accession>
<dbReference type="OrthoDB" id="1260965at2"/>
<dbReference type="AlphaFoldDB" id="A0A1H5ZU44"/>
<evidence type="ECO:0000313" key="1">
    <source>
        <dbReference type="EMBL" id="SEG39721.1"/>
    </source>
</evidence>
<keyword evidence="2" id="KW-1185">Reference proteome</keyword>
<sequence length="95" mass="11455">MANFTTDDLAFTGYSKTVDINNDLQYNEIIERIYVDKIEEFEVVHFCNQFLQKYNVPQTRISFQKVENLLQHAILENEFYREELLDWIASNWVKI</sequence>
<evidence type="ECO:0000313" key="2">
    <source>
        <dbReference type="Proteomes" id="UP000236737"/>
    </source>
</evidence>
<organism evidence="1 2">
    <name type="scientific">Flavobacterium urumqiense</name>
    <dbReference type="NCBI Taxonomy" id="935224"/>
    <lineage>
        <taxon>Bacteria</taxon>
        <taxon>Pseudomonadati</taxon>
        <taxon>Bacteroidota</taxon>
        <taxon>Flavobacteriia</taxon>
        <taxon>Flavobacteriales</taxon>
        <taxon>Flavobacteriaceae</taxon>
        <taxon>Flavobacterium</taxon>
    </lineage>
</organism>
<protein>
    <submittedName>
        <fullName evidence="1">Uncharacterized protein</fullName>
    </submittedName>
</protein>
<proteinExistence type="predicted"/>